<protein>
    <submittedName>
        <fullName evidence="1">Uncharacterized protein</fullName>
    </submittedName>
</protein>
<organism evidence="1 2">
    <name type="scientific">Poseidonocella sedimentorum</name>
    <dbReference type="NCBI Taxonomy" id="871652"/>
    <lineage>
        <taxon>Bacteria</taxon>
        <taxon>Pseudomonadati</taxon>
        <taxon>Pseudomonadota</taxon>
        <taxon>Alphaproteobacteria</taxon>
        <taxon>Rhodobacterales</taxon>
        <taxon>Roseobacteraceae</taxon>
        <taxon>Poseidonocella</taxon>
    </lineage>
</organism>
<name>A0A1I6DLI3_9RHOB</name>
<dbReference type="Proteomes" id="UP000199302">
    <property type="component" value="Unassembled WGS sequence"/>
</dbReference>
<dbReference type="STRING" id="871652.SAMN04515673_10466"/>
<gene>
    <name evidence="1" type="ORF">SAMN04515673_10466</name>
</gene>
<dbReference type="RefSeq" id="WP_092078728.1">
    <property type="nucleotide sequence ID" value="NZ_FOYI01000004.1"/>
</dbReference>
<evidence type="ECO:0000313" key="2">
    <source>
        <dbReference type="Proteomes" id="UP000199302"/>
    </source>
</evidence>
<dbReference type="EMBL" id="FOYI01000004">
    <property type="protein sequence ID" value="SFR06266.1"/>
    <property type="molecule type" value="Genomic_DNA"/>
</dbReference>
<evidence type="ECO:0000313" key="1">
    <source>
        <dbReference type="EMBL" id="SFR06266.1"/>
    </source>
</evidence>
<reference evidence="1 2" key="1">
    <citation type="submission" date="2016-10" db="EMBL/GenBank/DDBJ databases">
        <authorList>
            <person name="de Groot N.N."/>
        </authorList>
    </citation>
    <scope>NUCLEOTIDE SEQUENCE [LARGE SCALE GENOMIC DNA]</scope>
    <source>
        <strain evidence="2">KMM 9023,NRIC 0796,JCM 17311,KCTC 23692</strain>
    </source>
</reference>
<accession>A0A1I6DLI3</accession>
<proteinExistence type="predicted"/>
<sequence length="158" mass="17154">MAFTVAAIGKLKIDDQEGLPQCEAIKERFLVVTRLTVGGGYLVLADAGPASASLPFPAHPRAIILGALNWVDESGRQRFSMKTSIPENIEFSAPFLPASGWLSLWISKGVPEIEGRLTLRSSACDHQTTSPYITCSISGRYFPWEGELLSPEEGFGLQ</sequence>
<dbReference type="AlphaFoldDB" id="A0A1I6DLI3"/>
<keyword evidence="2" id="KW-1185">Reference proteome</keyword>